<dbReference type="InterPro" id="IPR027417">
    <property type="entry name" value="P-loop_NTPase"/>
</dbReference>
<evidence type="ECO:0000256" key="5">
    <source>
        <dbReference type="PROSITE-ProRule" id="PRU00283"/>
    </source>
</evidence>
<dbReference type="SMART" id="SM00129">
    <property type="entry name" value="KISc"/>
    <property type="match status" value="1"/>
</dbReference>
<keyword evidence="8" id="KW-1185">Reference proteome</keyword>
<dbReference type="SUPFAM" id="SSF52540">
    <property type="entry name" value="P-loop containing nucleoside triphosphate hydrolases"/>
    <property type="match status" value="1"/>
</dbReference>
<protein>
    <submittedName>
        <fullName evidence="9">Kinesin motor domain-containing protein</fullName>
    </submittedName>
</protein>
<dbReference type="InterPro" id="IPR036961">
    <property type="entry name" value="Kinesin_motor_dom_sf"/>
</dbReference>
<organism evidence="8 9">
    <name type="scientific">Romanomermis culicivorax</name>
    <name type="common">Nematode worm</name>
    <dbReference type="NCBI Taxonomy" id="13658"/>
    <lineage>
        <taxon>Eukaryota</taxon>
        <taxon>Metazoa</taxon>
        <taxon>Ecdysozoa</taxon>
        <taxon>Nematoda</taxon>
        <taxon>Enoplea</taxon>
        <taxon>Dorylaimia</taxon>
        <taxon>Mermithida</taxon>
        <taxon>Mermithoidea</taxon>
        <taxon>Mermithidae</taxon>
        <taxon>Romanomermis</taxon>
    </lineage>
</organism>
<sequence>MNFYFHPVSRRGRQIKINEDEFFVFRPASTRRKPPMALPPPENDDEPLQRRIVQMSNPSKVGYMVVTSSTKKGHLKTPKPTPVVGIRGSGRKTLSNSTTDGGSITVPDKSCPTVISTPTNFARFLKDYSLPIPPVLYEPVSRKEPLNRIKIMLRVVPMGQTTSSKKSEYDYLSVDQKRKQVSIVENFGLLQPRLSGASKIAPKIFTFDHVFSTDDCSKWIRERKKLSQLVCFHLIADNFQNFKKIEKSAKFKDQICNQTLTDVIQTVLNGNDACVLSFGHAGSGENRTMIGSYQNRNSIGIIPCSISWLYRLVNDTKQKNEARFSIRVSAVEIFGPNEELRDLLATHQQASNPSKVCIKDDPISGTRLHNVNEVRAPSVEKAAYYFDAVLAERKASTEEERRNSHLFFTLHVYQYQVDKGGGAVAGGRTRLHLIDLGLGEKNSKAGRSSLTMPAIGNVLLTLLQGQKHLPFKDCKLAQLLKEIIGSQSCKSIAIIGNVSADNEKHVETINAVQIASRLQRLRRNHGRRIRMGIGGSNSSGNESSGDDRGPNGYLGRKKLNRSASDPDCAASGSEQSNVTVIFSPNNCDLVQSGVTHKKSAHEKSGSKASLGGGIFFAGSDWESTDVETVIAASSYAKNPKFHRAAPKPLPQPAMGVIRENLTASQSRIIISKKNQDGRHIKG</sequence>
<comment type="caution">
    <text evidence="5">Lacks conserved residue(s) required for the propagation of feature annotation.</text>
</comment>
<evidence type="ECO:0000256" key="2">
    <source>
        <dbReference type="ARBA" id="ARBA00022741"/>
    </source>
</evidence>
<dbReference type="GO" id="GO:0005856">
    <property type="term" value="C:cytoskeleton"/>
    <property type="evidence" value="ECO:0007669"/>
    <property type="project" value="UniProtKB-SubCell"/>
</dbReference>
<feature type="region of interest" description="Disordered" evidence="6">
    <location>
        <begin position="527"/>
        <end position="574"/>
    </location>
</feature>
<feature type="region of interest" description="Disordered" evidence="6">
    <location>
        <begin position="70"/>
        <end position="105"/>
    </location>
</feature>
<keyword evidence="2" id="KW-0547">Nucleotide-binding</keyword>
<evidence type="ECO:0000256" key="1">
    <source>
        <dbReference type="ARBA" id="ARBA00004245"/>
    </source>
</evidence>
<dbReference type="PANTHER" id="PTHR21608:SF7">
    <property type="entry name" value="KINESIN-LIKE PROTEIN CG14535"/>
    <property type="match status" value="1"/>
</dbReference>
<dbReference type="GO" id="GO:0005524">
    <property type="term" value="F:ATP binding"/>
    <property type="evidence" value="ECO:0007669"/>
    <property type="project" value="UniProtKB-KW"/>
</dbReference>
<dbReference type="Pfam" id="PF00225">
    <property type="entry name" value="Kinesin"/>
    <property type="match status" value="1"/>
</dbReference>
<dbReference type="InterPro" id="IPR027640">
    <property type="entry name" value="Kinesin-like_fam"/>
</dbReference>
<dbReference type="Gene3D" id="3.40.850.10">
    <property type="entry name" value="Kinesin motor domain"/>
    <property type="match status" value="1"/>
</dbReference>
<reference evidence="9" key="1">
    <citation type="submission" date="2022-11" db="UniProtKB">
        <authorList>
            <consortium name="WormBaseParasite"/>
        </authorList>
    </citation>
    <scope>IDENTIFICATION</scope>
</reference>
<dbReference type="WBParaSite" id="nRc.2.0.1.t17397-RA">
    <property type="protein sequence ID" value="nRc.2.0.1.t17397-RA"/>
    <property type="gene ID" value="nRc.2.0.1.g17397"/>
</dbReference>
<keyword evidence="4" id="KW-0206">Cytoskeleton</keyword>
<accession>A0A915IUA0</accession>
<keyword evidence="3" id="KW-0067">ATP-binding</keyword>
<evidence type="ECO:0000259" key="7">
    <source>
        <dbReference type="PROSITE" id="PS50067"/>
    </source>
</evidence>
<comment type="similarity">
    <text evidence="5">Belongs to the TRAFAC class myosin-kinesin ATPase superfamily. Kinesin family.</text>
</comment>
<keyword evidence="4" id="KW-0963">Cytoplasm</keyword>
<dbReference type="GO" id="GO:0003777">
    <property type="term" value="F:microtubule motor activity"/>
    <property type="evidence" value="ECO:0007669"/>
    <property type="project" value="InterPro"/>
</dbReference>
<dbReference type="GO" id="GO:0007018">
    <property type="term" value="P:microtubule-based movement"/>
    <property type="evidence" value="ECO:0007669"/>
    <property type="project" value="InterPro"/>
</dbReference>
<evidence type="ECO:0000256" key="6">
    <source>
        <dbReference type="SAM" id="MobiDB-lite"/>
    </source>
</evidence>
<evidence type="ECO:0000313" key="9">
    <source>
        <dbReference type="WBParaSite" id="nRc.2.0.1.t17397-RA"/>
    </source>
</evidence>
<evidence type="ECO:0000256" key="4">
    <source>
        <dbReference type="ARBA" id="ARBA00023212"/>
    </source>
</evidence>
<dbReference type="InterPro" id="IPR001752">
    <property type="entry name" value="Kinesin_motor_dom"/>
</dbReference>
<dbReference type="PROSITE" id="PS50067">
    <property type="entry name" value="KINESIN_MOTOR_2"/>
    <property type="match status" value="1"/>
</dbReference>
<evidence type="ECO:0000256" key="3">
    <source>
        <dbReference type="ARBA" id="ARBA00022840"/>
    </source>
</evidence>
<feature type="compositionally biased region" description="Polar residues" evidence="6">
    <location>
        <begin position="92"/>
        <end position="102"/>
    </location>
</feature>
<dbReference type="PANTHER" id="PTHR21608">
    <property type="entry name" value="KINESIN-LIKE PROTEIN CG14535"/>
    <property type="match status" value="1"/>
</dbReference>
<proteinExistence type="inferred from homology"/>
<name>A0A915IUA0_ROMCU</name>
<dbReference type="GO" id="GO:0008017">
    <property type="term" value="F:microtubule binding"/>
    <property type="evidence" value="ECO:0007669"/>
    <property type="project" value="InterPro"/>
</dbReference>
<evidence type="ECO:0000313" key="8">
    <source>
        <dbReference type="Proteomes" id="UP000887565"/>
    </source>
</evidence>
<dbReference type="PRINTS" id="PR00380">
    <property type="entry name" value="KINESINHEAVY"/>
</dbReference>
<dbReference type="AlphaFoldDB" id="A0A915IUA0"/>
<dbReference type="Proteomes" id="UP000887565">
    <property type="component" value="Unplaced"/>
</dbReference>
<comment type="subcellular location">
    <subcellularLocation>
        <location evidence="1">Cytoplasm</location>
        <location evidence="1">Cytoskeleton</location>
    </subcellularLocation>
</comment>
<feature type="domain" description="Kinesin motor" evidence="7">
    <location>
        <begin position="148"/>
        <end position="521"/>
    </location>
</feature>